<dbReference type="PROSITE" id="PS01180">
    <property type="entry name" value="CUB"/>
    <property type="match status" value="1"/>
</dbReference>
<feature type="compositionally biased region" description="Pro residues" evidence="3">
    <location>
        <begin position="284"/>
        <end position="300"/>
    </location>
</feature>
<dbReference type="InterPro" id="IPR042333">
    <property type="entry name" value="LRAD2/Mig-13-like"/>
</dbReference>
<dbReference type="InterPro" id="IPR000859">
    <property type="entry name" value="CUB_dom"/>
</dbReference>
<dbReference type="Gene3D" id="2.60.120.290">
    <property type="entry name" value="Spermadhesin, CUB domain"/>
    <property type="match status" value="1"/>
</dbReference>
<dbReference type="PANTHER" id="PTHR24652">
    <property type="entry name" value="LOW-DENSITY LIPOPROTEIN RECEPTOR CLASS A DOMAIN-CONTAINING PROTEIN 2"/>
    <property type="match status" value="1"/>
</dbReference>
<dbReference type="Pfam" id="PF00431">
    <property type="entry name" value="CUB"/>
    <property type="match status" value="1"/>
</dbReference>
<gene>
    <name evidence="7" type="ORF">CBOVIS_LOCUS3122</name>
</gene>
<dbReference type="EMBL" id="CADEPM010000002">
    <property type="protein sequence ID" value="CAB3400115.1"/>
    <property type="molecule type" value="Genomic_DNA"/>
</dbReference>
<protein>
    <recommendedName>
        <fullName evidence="6">CUB domain-containing protein</fullName>
    </recommendedName>
</protein>
<feature type="transmembrane region" description="Helical" evidence="4">
    <location>
        <begin position="235"/>
        <end position="259"/>
    </location>
</feature>
<keyword evidence="1 2" id="KW-1015">Disulfide bond</keyword>
<keyword evidence="4" id="KW-1133">Transmembrane helix</keyword>
<feature type="chain" id="PRO_5035877155" description="CUB domain-containing protein" evidence="5">
    <location>
        <begin position="18"/>
        <end position="352"/>
    </location>
</feature>
<evidence type="ECO:0000256" key="5">
    <source>
        <dbReference type="SAM" id="SignalP"/>
    </source>
</evidence>
<dbReference type="OrthoDB" id="6514358at2759"/>
<keyword evidence="4" id="KW-0812">Transmembrane</keyword>
<evidence type="ECO:0000259" key="6">
    <source>
        <dbReference type="PROSITE" id="PS01180"/>
    </source>
</evidence>
<reference evidence="7 8" key="1">
    <citation type="submission" date="2020-04" db="EMBL/GenBank/DDBJ databases">
        <authorList>
            <person name="Laetsch R D."/>
            <person name="Stevens L."/>
            <person name="Kumar S."/>
            <person name="Blaxter L. M."/>
        </authorList>
    </citation>
    <scope>NUCLEOTIDE SEQUENCE [LARGE SCALE GENOMIC DNA]</scope>
</reference>
<keyword evidence="5" id="KW-0732">Signal</keyword>
<dbReference type="Gene3D" id="4.10.400.10">
    <property type="entry name" value="Low-density Lipoprotein Receptor"/>
    <property type="match status" value="1"/>
</dbReference>
<evidence type="ECO:0000313" key="7">
    <source>
        <dbReference type="EMBL" id="CAB3400115.1"/>
    </source>
</evidence>
<feature type="signal peptide" evidence="5">
    <location>
        <begin position="1"/>
        <end position="17"/>
    </location>
</feature>
<dbReference type="InterPro" id="IPR002172">
    <property type="entry name" value="LDrepeatLR_classA_rpt"/>
</dbReference>
<feature type="disulfide bond" evidence="2">
    <location>
        <begin position="187"/>
        <end position="205"/>
    </location>
</feature>
<feature type="domain" description="CUB" evidence="6">
    <location>
        <begin position="33"/>
        <end position="172"/>
    </location>
</feature>
<dbReference type="SUPFAM" id="SSF49854">
    <property type="entry name" value="Spermadhesin, CUB domain"/>
    <property type="match status" value="1"/>
</dbReference>
<dbReference type="CDD" id="cd00041">
    <property type="entry name" value="CUB"/>
    <property type="match status" value="1"/>
</dbReference>
<dbReference type="AlphaFoldDB" id="A0A8S1EFZ5"/>
<dbReference type="InterPro" id="IPR036055">
    <property type="entry name" value="LDL_receptor-like_sf"/>
</dbReference>
<accession>A0A8S1EFZ5</accession>
<organism evidence="7 8">
    <name type="scientific">Caenorhabditis bovis</name>
    <dbReference type="NCBI Taxonomy" id="2654633"/>
    <lineage>
        <taxon>Eukaryota</taxon>
        <taxon>Metazoa</taxon>
        <taxon>Ecdysozoa</taxon>
        <taxon>Nematoda</taxon>
        <taxon>Chromadorea</taxon>
        <taxon>Rhabditida</taxon>
        <taxon>Rhabditina</taxon>
        <taxon>Rhabditomorpha</taxon>
        <taxon>Rhabditoidea</taxon>
        <taxon>Rhabditidae</taxon>
        <taxon>Peloderinae</taxon>
        <taxon>Caenorhabditis</taxon>
    </lineage>
</organism>
<dbReference type="InterPro" id="IPR035914">
    <property type="entry name" value="Sperma_CUB_dom_sf"/>
</dbReference>
<feature type="compositionally biased region" description="Polar residues" evidence="3">
    <location>
        <begin position="265"/>
        <end position="278"/>
    </location>
</feature>
<evidence type="ECO:0000256" key="3">
    <source>
        <dbReference type="SAM" id="MobiDB-lite"/>
    </source>
</evidence>
<comment type="caution">
    <text evidence="7">The sequence shown here is derived from an EMBL/GenBank/DDBJ whole genome shotgun (WGS) entry which is preliminary data.</text>
</comment>
<keyword evidence="8" id="KW-1185">Reference proteome</keyword>
<dbReference type="SMART" id="SM00192">
    <property type="entry name" value="LDLa"/>
    <property type="match status" value="1"/>
</dbReference>
<dbReference type="SUPFAM" id="SSF57424">
    <property type="entry name" value="LDL receptor-like module"/>
    <property type="match status" value="1"/>
</dbReference>
<feature type="disulfide bond" evidence="2">
    <location>
        <begin position="180"/>
        <end position="192"/>
    </location>
</feature>
<evidence type="ECO:0000313" key="8">
    <source>
        <dbReference type="Proteomes" id="UP000494206"/>
    </source>
</evidence>
<comment type="caution">
    <text evidence="2">Lacks conserved residue(s) required for the propagation of feature annotation.</text>
</comment>
<dbReference type="PROSITE" id="PS50068">
    <property type="entry name" value="LDLRA_2"/>
    <property type="match status" value="1"/>
</dbReference>
<dbReference type="CDD" id="cd00112">
    <property type="entry name" value="LDLa"/>
    <property type="match status" value="1"/>
</dbReference>
<feature type="region of interest" description="Disordered" evidence="3">
    <location>
        <begin position="265"/>
        <end position="302"/>
    </location>
</feature>
<evidence type="ECO:0000256" key="4">
    <source>
        <dbReference type="SAM" id="Phobius"/>
    </source>
</evidence>
<keyword evidence="4" id="KW-0472">Membrane</keyword>
<sequence>MPTSFLLLILLISGVLSEPISSFFDGQDIRNECKTRLDRRLTGFSGLLYSHSKYGKDTYNASRNCVLMIVSPLGYQVRVRALEFDVSRRNGRACDTDTLHLFDHETNIDPESPIPTRYDDIISPGPIIGQFCGEMENRILNESTNNAMTLWWHSNPTSTRYSKGFKLHWTSFRVPSNGVCNSREFSCGNGECIPRDLACDKYADCLNGEDLIHSRQLAANCQNIELDPLTTVSGAFVLLSSAVLILSCCFITVCLFCLCRTGKTETSVKGTPQTQTPSPDFKPEPPQFYPPSPPKIPPPSVANSYTPRKHNHFDGPFTHSDGSGFHVRVPIPQYPPEGEYTYVRNDVHRNLI</sequence>
<evidence type="ECO:0000256" key="2">
    <source>
        <dbReference type="PROSITE-ProRule" id="PRU00124"/>
    </source>
</evidence>
<evidence type="ECO:0000256" key="1">
    <source>
        <dbReference type="ARBA" id="ARBA00023157"/>
    </source>
</evidence>
<proteinExistence type="predicted"/>
<dbReference type="SMART" id="SM00042">
    <property type="entry name" value="CUB"/>
    <property type="match status" value="1"/>
</dbReference>
<dbReference type="Proteomes" id="UP000494206">
    <property type="component" value="Unassembled WGS sequence"/>
</dbReference>
<name>A0A8S1EFZ5_9PELO</name>
<dbReference type="Pfam" id="PF00057">
    <property type="entry name" value="Ldl_recept_a"/>
    <property type="match status" value="1"/>
</dbReference>